<comment type="caution">
    <text evidence="2">The sequence shown here is derived from an EMBL/GenBank/DDBJ whole genome shotgun (WGS) entry which is preliminary data.</text>
</comment>
<feature type="domain" description="M23ase beta-sheet core" evidence="1">
    <location>
        <begin position="117"/>
        <end position="187"/>
    </location>
</feature>
<reference evidence="2 3" key="1">
    <citation type="submission" date="2011-04" db="EMBL/GenBank/DDBJ databases">
        <authorList>
            <person name="Muzny D."/>
            <person name="Qin X."/>
            <person name="Deng J."/>
            <person name="Jiang H."/>
            <person name="Liu Y."/>
            <person name="Qu J."/>
            <person name="Song X.-Z."/>
            <person name="Zhang L."/>
            <person name="Thornton R."/>
            <person name="Coyle M."/>
            <person name="Francisco L."/>
            <person name="Jackson L."/>
            <person name="Javaid M."/>
            <person name="Korchina V."/>
            <person name="Kovar C."/>
            <person name="Mata R."/>
            <person name="Mathew T."/>
            <person name="Ngo R."/>
            <person name="Nguyen L."/>
            <person name="Nguyen N."/>
            <person name="Okwuonu G."/>
            <person name="Ongeri F."/>
            <person name="Pham C."/>
            <person name="Simmons D."/>
            <person name="Wilczek-Boney K."/>
            <person name="Hale W."/>
            <person name="Jakkamsetti A."/>
            <person name="Pham P."/>
            <person name="Ruth R."/>
            <person name="San Lucas F."/>
            <person name="Warren J."/>
            <person name="Zhang J."/>
            <person name="Zhao Z."/>
            <person name="Zhou C."/>
            <person name="Zhu D."/>
            <person name="Lee S."/>
            <person name="Bess C."/>
            <person name="Blankenburg K."/>
            <person name="Forbes L."/>
            <person name="Fu Q."/>
            <person name="Gubbala S."/>
            <person name="Hirani K."/>
            <person name="Jayaseelan J.C."/>
            <person name="Lara F."/>
            <person name="Munidasa M."/>
            <person name="Palculict T."/>
            <person name="Patil S."/>
            <person name="Pu L.-L."/>
            <person name="Saada N."/>
            <person name="Tang L."/>
            <person name="Weissenberger G."/>
            <person name="Zhu Y."/>
            <person name="Hemphill L."/>
            <person name="Shang Y."/>
            <person name="Youmans B."/>
            <person name="Ayvaz T."/>
            <person name="Ross M."/>
            <person name="Santibanez J."/>
            <person name="Aqrawi P."/>
            <person name="Gross S."/>
            <person name="Joshi V."/>
            <person name="Fowler G."/>
            <person name="Nazareth L."/>
            <person name="Reid J."/>
            <person name="Worley K."/>
            <person name="Petrosino J."/>
            <person name="Highlander S."/>
            <person name="Gibbs R."/>
        </authorList>
    </citation>
    <scope>NUCLEOTIDE SEQUENCE [LARGE SCALE GENOMIC DNA]</scope>
    <source>
        <strain evidence="2 3">2681</strain>
    </source>
</reference>
<dbReference type="OrthoDB" id="2965564at2"/>
<dbReference type="SUPFAM" id="SSF51261">
    <property type="entry name" value="Duplicated hybrid motif"/>
    <property type="match status" value="1"/>
</dbReference>
<dbReference type="InterPro" id="IPR016047">
    <property type="entry name" value="M23ase_b-sheet_dom"/>
</dbReference>
<accession>F9DVI6</accession>
<dbReference type="CDD" id="cd12797">
    <property type="entry name" value="M23_peptidase"/>
    <property type="match status" value="1"/>
</dbReference>
<name>F9DVI6_9BACL</name>
<dbReference type="Proteomes" id="UP000005316">
    <property type="component" value="Unassembled WGS sequence"/>
</dbReference>
<sequence length="214" mass="23716">MKLSAIKVLGFLLLDSTRISRAVLSYTAGKGGEVVKWKTKWIIAFLLTVSVVALSKMEERQLVNIPITQYVTTGKDFVVMKKWVSSWIADDESITVSAEAAFDPFAKYESFQPYQDGAIISYTQPLSITSQGNGLVVFTGYTRQSGKTVTIQYDNGDEVTYGFVGSFSTLPYTTVRRGDEIAVMDEDAVYIRVKRNGIPLEPTVLATYMTGDLE</sequence>
<organism evidence="2 3">
    <name type="scientific">Sporosarcina newyorkensis 2681</name>
    <dbReference type="NCBI Taxonomy" id="1027292"/>
    <lineage>
        <taxon>Bacteria</taxon>
        <taxon>Bacillati</taxon>
        <taxon>Bacillota</taxon>
        <taxon>Bacilli</taxon>
        <taxon>Bacillales</taxon>
        <taxon>Caryophanaceae</taxon>
        <taxon>Sporosarcina</taxon>
    </lineage>
</organism>
<dbReference type="Pfam" id="PF01551">
    <property type="entry name" value="Peptidase_M23"/>
    <property type="match status" value="1"/>
</dbReference>
<dbReference type="eggNOG" id="COG0739">
    <property type="taxonomic scope" value="Bacteria"/>
</dbReference>
<gene>
    <name evidence="2" type="ORF">HMPREF9372_2817</name>
</gene>
<protein>
    <recommendedName>
        <fullName evidence="1">M23ase beta-sheet core domain-containing protein</fullName>
    </recommendedName>
</protein>
<evidence type="ECO:0000259" key="1">
    <source>
        <dbReference type="Pfam" id="PF01551"/>
    </source>
</evidence>
<dbReference type="HOGENOM" id="CLU_1465472_0_0_9"/>
<dbReference type="InterPro" id="IPR010916">
    <property type="entry name" value="TonB_box_CS"/>
</dbReference>
<dbReference type="PROSITE" id="PS00430">
    <property type="entry name" value="TONB_DEPENDENT_REC_1"/>
    <property type="match status" value="1"/>
</dbReference>
<evidence type="ECO:0000313" key="2">
    <source>
        <dbReference type="EMBL" id="EGQ22614.1"/>
    </source>
</evidence>
<dbReference type="STRING" id="759851.SAMN04244570_1010"/>
<dbReference type="Gene3D" id="2.70.70.10">
    <property type="entry name" value="Glucose Permease (Domain IIA)"/>
    <property type="match status" value="1"/>
</dbReference>
<evidence type="ECO:0000313" key="3">
    <source>
        <dbReference type="Proteomes" id="UP000005316"/>
    </source>
</evidence>
<dbReference type="EMBL" id="AFPZ01000090">
    <property type="protein sequence ID" value="EGQ22614.1"/>
    <property type="molecule type" value="Genomic_DNA"/>
</dbReference>
<dbReference type="InterPro" id="IPR011055">
    <property type="entry name" value="Dup_hybrid_motif"/>
</dbReference>
<proteinExistence type="predicted"/>
<dbReference type="AlphaFoldDB" id="F9DVI6"/>